<feature type="compositionally biased region" description="Low complexity" evidence="9">
    <location>
        <begin position="412"/>
        <end position="422"/>
    </location>
</feature>
<feature type="domain" description="Rhodanese" evidence="10">
    <location>
        <begin position="166"/>
        <end position="294"/>
    </location>
</feature>
<evidence type="ECO:0000256" key="9">
    <source>
        <dbReference type="SAM" id="MobiDB-lite"/>
    </source>
</evidence>
<comment type="similarity">
    <text evidence="2 7">Belongs to the peptidase C19 family.</text>
</comment>
<dbReference type="PANTHER" id="PTHR21646:SF95">
    <property type="entry name" value="UBIQUITIN CARBOXYL-TERMINAL HYDROLASE 4-RELATED"/>
    <property type="match status" value="1"/>
</dbReference>
<dbReference type="FunFam" id="3.90.70.10:FF:000115">
    <property type="entry name" value="DOA4p Ubiquitin hydrolase"/>
    <property type="match status" value="1"/>
</dbReference>
<dbReference type="InterPro" id="IPR028889">
    <property type="entry name" value="USP"/>
</dbReference>
<evidence type="ECO:0000313" key="12">
    <source>
        <dbReference type="EMBL" id="GAV55649.1"/>
    </source>
</evidence>
<dbReference type="PROSITE" id="PS00972">
    <property type="entry name" value="USP_1"/>
    <property type="match status" value="1"/>
</dbReference>
<feature type="compositionally biased region" description="Polar residues" evidence="9">
    <location>
        <begin position="459"/>
        <end position="473"/>
    </location>
</feature>
<evidence type="ECO:0000313" key="13">
    <source>
        <dbReference type="Proteomes" id="UP000187013"/>
    </source>
</evidence>
<dbReference type="EC" id="3.4.19.12" evidence="7"/>
<dbReference type="GO" id="GO:0004843">
    <property type="term" value="F:cysteine-type deubiquitinase activity"/>
    <property type="evidence" value="ECO:0007669"/>
    <property type="project" value="UniProtKB-UniRule"/>
</dbReference>
<evidence type="ECO:0000256" key="6">
    <source>
        <dbReference type="ARBA" id="ARBA00022807"/>
    </source>
</evidence>
<reference evidence="12 13" key="1">
    <citation type="submission" date="2016-08" db="EMBL/GenBank/DDBJ databases">
        <title>Draft genome sequence of allopolyploid Zygosaccharomyces rouxii.</title>
        <authorList>
            <person name="Watanabe J."/>
            <person name="Uehara K."/>
            <person name="Mogi Y."/>
            <person name="Tsukioka Y."/>
        </authorList>
    </citation>
    <scope>NUCLEOTIDE SEQUENCE [LARGE SCALE GENOMIC DNA]</scope>
    <source>
        <strain evidence="12 13">NBRC 110957</strain>
    </source>
</reference>
<evidence type="ECO:0000256" key="4">
    <source>
        <dbReference type="ARBA" id="ARBA00022786"/>
    </source>
</evidence>
<dbReference type="GO" id="GO:0006508">
    <property type="term" value="P:proteolysis"/>
    <property type="evidence" value="ECO:0007669"/>
    <property type="project" value="UniProtKB-KW"/>
</dbReference>
<dbReference type="Gene3D" id="3.40.250.10">
    <property type="entry name" value="Rhodanese-like domain"/>
    <property type="match status" value="1"/>
</dbReference>
<feature type="domain" description="USP" evidence="11">
    <location>
        <begin position="511"/>
        <end position="870"/>
    </location>
</feature>
<dbReference type="Pfam" id="PF00443">
    <property type="entry name" value="UCH"/>
    <property type="match status" value="1"/>
</dbReference>
<keyword evidence="4 7" id="KW-0833">Ubl conjugation pathway</keyword>
<feature type="compositionally biased region" description="Low complexity" evidence="9">
    <location>
        <begin position="366"/>
        <end position="385"/>
    </location>
</feature>
<dbReference type="PANTHER" id="PTHR21646">
    <property type="entry name" value="UBIQUITIN CARBOXYL-TERMINAL HYDROLASE"/>
    <property type="match status" value="1"/>
</dbReference>
<evidence type="ECO:0000256" key="7">
    <source>
        <dbReference type="RuleBase" id="RU366025"/>
    </source>
</evidence>
<organism evidence="12 13">
    <name type="scientific">Zygosaccharomyces rouxii</name>
    <dbReference type="NCBI Taxonomy" id="4956"/>
    <lineage>
        <taxon>Eukaryota</taxon>
        <taxon>Fungi</taxon>
        <taxon>Dikarya</taxon>
        <taxon>Ascomycota</taxon>
        <taxon>Saccharomycotina</taxon>
        <taxon>Saccharomycetes</taxon>
        <taxon>Saccharomycetales</taxon>
        <taxon>Saccharomycetaceae</taxon>
        <taxon>Zygosaccharomyces</taxon>
    </lineage>
</organism>
<evidence type="ECO:0000259" key="11">
    <source>
        <dbReference type="PROSITE" id="PS50235"/>
    </source>
</evidence>
<protein>
    <recommendedName>
        <fullName evidence="7">Ubiquitin carboxyl-terminal hydrolase</fullName>
        <ecNumber evidence="7">3.4.19.12</ecNumber>
    </recommendedName>
</protein>
<evidence type="ECO:0000259" key="10">
    <source>
        <dbReference type="PROSITE" id="PS50206"/>
    </source>
</evidence>
<evidence type="ECO:0000256" key="2">
    <source>
        <dbReference type="ARBA" id="ARBA00009085"/>
    </source>
</evidence>
<dbReference type="GO" id="GO:0016579">
    <property type="term" value="P:protein deubiquitination"/>
    <property type="evidence" value="ECO:0007669"/>
    <property type="project" value="InterPro"/>
</dbReference>
<dbReference type="SUPFAM" id="SSF52821">
    <property type="entry name" value="Rhodanese/Cell cycle control phosphatase"/>
    <property type="match status" value="1"/>
</dbReference>
<gene>
    <name evidence="12" type="ORF">ZYGR_0AY00410</name>
</gene>
<feature type="compositionally biased region" description="Polar residues" evidence="9">
    <location>
        <begin position="490"/>
        <end position="502"/>
    </location>
</feature>
<feature type="compositionally biased region" description="Polar residues" evidence="9">
    <location>
        <begin position="433"/>
        <end position="442"/>
    </location>
</feature>
<evidence type="ECO:0000256" key="3">
    <source>
        <dbReference type="ARBA" id="ARBA00022670"/>
    </source>
</evidence>
<keyword evidence="5 7" id="KW-0378">Hydrolase</keyword>
<dbReference type="InterPro" id="IPR036873">
    <property type="entry name" value="Rhodanese-like_dom_sf"/>
</dbReference>
<proteinExistence type="inferred from homology"/>
<dbReference type="SUPFAM" id="SSF54001">
    <property type="entry name" value="Cysteine proteinases"/>
    <property type="match status" value="1"/>
</dbReference>
<dbReference type="EMBL" id="BDGX01000051">
    <property type="protein sequence ID" value="GAV55649.1"/>
    <property type="molecule type" value="Genomic_DNA"/>
</dbReference>
<feature type="coiled-coil region" evidence="8">
    <location>
        <begin position="38"/>
        <end position="65"/>
    </location>
</feature>
<feature type="compositionally biased region" description="Basic and acidic residues" evidence="9">
    <location>
        <begin position="338"/>
        <end position="349"/>
    </location>
</feature>
<accession>A0A1Q3AIW4</accession>
<dbReference type="PROSITE" id="PS50235">
    <property type="entry name" value="USP_3"/>
    <property type="match status" value="1"/>
</dbReference>
<name>A0A1Q3AIW4_ZYGRO</name>
<dbReference type="InterPro" id="IPR050185">
    <property type="entry name" value="Ub_carboxyl-term_hydrolase"/>
</dbReference>
<keyword evidence="8" id="KW-0175">Coiled coil</keyword>
<dbReference type="InterPro" id="IPR018200">
    <property type="entry name" value="USP_CS"/>
</dbReference>
<dbReference type="Gene3D" id="3.90.70.10">
    <property type="entry name" value="Cysteine proteinases"/>
    <property type="match status" value="1"/>
</dbReference>
<keyword evidence="3 7" id="KW-0645">Protease</keyword>
<dbReference type="SMART" id="SM00450">
    <property type="entry name" value="RHOD"/>
    <property type="match status" value="1"/>
</dbReference>
<dbReference type="PROSITE" id="PS00973">
    <property type="entry name" value="USP_2"/>
    <property type="match status" value="1"/>
</dbReference>
<dbReference type="InterPro" id="IPR001394">
    <property type="entry name" value="Peptidase_C19_UCH"/>
</dbReference>
<dbReference type="AlphaFoldDB" id="A0A1Q3AIW4"/>
<keyword evidence="6 7" id="KW-0788">Thiol protease</keyword>
<comment type="catalytic activity">
    <reaction evidence="1 7">
        <text>Thiol-dependent hydrolysis of ester, thioester, amide, peptide and isopeptide bonds formed by the C-terminal Gly of ubiquitin (a 76-residue protein attached to proteins as an intracellular targeting signal).</text>
        <dbReference type="EC" id="3.4.19.12"/>
    </reaction>
</comment>
<dbReference type="Proteomes" id="UP000187013">
    <property type="component" value="Unassembled WGS sequence"/>
</dbReference>
<evidence type="ECO:0000256" key="1">
    <source>
        <dbReference type="ARBA" id="ARBA00000707"/>
    </source>
</evidence>
<dbReference type="CDD" id="cd02674">
    <property type="entry name" value="Peptidase_C19R"/>
    <property type="match status" value="1"/>
</dbReference>
<dbReference type="InterPro" id="IPR038765">
    <property type="entry name" value="Papain-like_cys_pep_sf"/>
</dbReference>
<evidence type="ECO:0000256" key="5">
    <source>
        <dbReference type="ARBA" id="ARBA00022801"/>
    </source>
</evidence>
<dbReference type="OrthoDB" id="292964at2759"/>
<evidence type="ECO:0000256" key="8">
    <source>
        <dbReference type="SAM" id="Coils"/>
    </source>
</evidence>
<dbReference type="PROSITE" id="PS50206">
    <property type="entry name" value="RHODANESE_3"/>
    <property type="match status" value="1"/>
</dbReference>
<comment type="caution">
    <text evidence="12">The sequence shown here is derived from an EMBL/GenBank/DDBJ whole genome shotgun (WGS) entry which is preliminary data.</text>
</comment>
<feature type="region of interest" description="Disordered" evidence="9">
    <location>
        <begin position="338"/>
        <end position="502"/>
    </location>
</feature>
<sequence>MSSSKLRCKSISKLSNVAEQFMIQDSRCGPGASVMVLLQVCLDTLEAYKDEYKSLKKEGEMSQEQIYHIYESAYVYYKIVHNLVLNRIPNLNEFHQIKRRANASDKKLMELYNMLVKSLLYDEKISGVKTFIKEHSSDKDESVSIKELKTGGFISAKALEHLLKSDDAHILLVDVRQRSEFEELHVKASNIICIEPISFKSSYTDLELEKKSMITSPNDEIDIFKRRHEFAFIILYTDGNKENVRHNFYIQQEMVLLDLLLTRSFAKPLHKDVKILVLEAGISSWKFHGGSCTGSEGFQGNQHSGAIYLNGNTSGLKLQQLPKLTPNISSLMDSSMKDMMRSTSQERNHGGFNLPMQQRPPGSAHLLNPSPSLSPSQLPLGSPPLSHHPDMKFANYPTTPKLAEKNSANVISNGSDSTTNGSGNNGNGPPALTNVSPINSRAVTPARRTITPPKPPSVLMSTSASTGSVANQALSKPPSQPLPVLPQLPTRSSNSQSSLTQTKQHDLDFTVGLENMGNSCYINCIIQCLLGTHELTNIFLNNSYERHINLNSKLGSKGVLAKHFARLIHQMYQNAAFKKGDKSKAVRPYEFKMACGSINSLFRESGQQDSQEFCQFLLDGLHEDLNQCGGNPPLKELSEEAEKMRERLSMRIASSIEWERYLTRDFSVIVDLFQGQYASQLRCKVCDHTSTTYQPFSILAAPVPHAKSCYLLDCFKEFTKVEELEKDEEWSCPYCKKKQPSTKKLTITRLPRNLIIHLKRFDNMLNKNNVLVNYPFFLDLTPFWANDFDGKLPPGVTEELPSRGQVAPFKYKLYAVASHSGSLYGGHYTAYVDKGINNGWYYFDDTGYRPMRTPTECITSNAYVLFYHRVYGV</sequence>
<dbReference type="InterPro" id="IPR001763">
    <property type="entry name" value="Rhodanese-like_dom"/>
</dbReference>